<dbReference type="PROSITE" id="PS00678">
    <property type="entry name" value="WD_REPEATS_1"/>
    <property type="match status" value="1"/>
</dbReference>
<reference evidence="6 7" key="1">
    <citation type="submission" date="2017-06" db="EMBL/GenBank/DDBJ databases">
        <title>Genome sequencing of cyanobaciteial culture collection at National Institute for Environmental Studies (NIES).</title>
        <authorList>
            <person name="Hirose Y."/>
            <person name="Shimura Y."/>
            <person name="Fujisawa T."/>
            <person name="Nakamura Y."/>
            <person name="Kawachi M."/>
        </authorList>
    </citation>
    <scope>NUCLEOTIDE SEQUENCE [LARGE SCALE GENOMIC DNA]</scope>
    <source>
        <strain evidence="6 7">NIES-4072</strain>
    </source>
</reference>
<dbReference type="InterPro" id="IPR001680">
    <property type="entry name" value="WD40_rpt"/>
</dbReference>
<protein>
    <submittedName>
        <fullName evidence="6">WD-40 repeat protein</fullName>
    </submittedName>
</protein>
<keyword evidence="4" id="KW-0833">Ubl conjugation pathway</keyword>
<dbReference type="SUPFAM" id="SSF48371">
    <property type="entry name" value="ARM repeat"/>
    <property type="match status" value="1"/>
</dbReference>
<dbReference type="InterPro" id="IPR051983">
    <property type="entry name" value="WSB_SOCS-box_domain"/>
</dbReference>
<dbReference type="AlphaFoldDB" id="A0A2R5FW82"/>
<gene>
    <name evidence="6" type="ORF">NIES4072_67090</name>
</gene>
<comment type="caution">
    <text evidence="6">The sequence shown here is derived from an EMBL/GenBank/DDBJ whole genome shotgun (WGS) entry which is preliminary data.</text>
</comment>
<proteinExistence type="inferred from homology"/>
<keyword evidence="2 5" id="KW-0853">WD repeat</keyword>
<sequence length="433" mass="47955">MPDNTKQPGEYDAVLGGKNPPPVDGVVLGGLSGAKQRFASSDENYRLLAISQLINYRQEGWDFVIQALKDPSKKVQLAAYKLLRDISELKVKQAILEFNPYRFFECVYTIDLNRNDAAIAIHPDGKTLVCCDAGGSSFEEPQRDGSIVGGTYIDFKKWDLKTGKSLRTISKIFGTRVKDYPKHLTFSSDAQTLAIGGSQHDSTIRTEIWNFNTEQLSHVISGQPLWESETRRRNTLTAIALSSDGKILASGNEAGNILIWDLETKQNIYTIKGHSKNITSLAINIDAKILASASLDETIKLWNLITGGEIYTLVGHESINGHPYGVVSLAISPNGQTLITGDNHLPTRIRIWDLRTGKEVHTLFPNSGQLNFFTFNSDGKIFVNCGGDINIWNLQTQERLAKLSSYGKSVAISPDGQTIVSYVRKLIQVWRVP</sequence>
<dbReference type="InterPro" id="IPR016024">
    <property type="entry name" value="ARM-type_fold"/>
</dbReference>
<comment type="similarity">
    <text evidence="1">Belongs to the CpcE/RpcE/PecE family.</text>
</comment>
<accession>A0A2R5FW82</accession>
<evidence type="ECO:0000256" key="3">
    <source>
        <dbReference type="ARBA" id="ARBA00022737"/>
    </source>
</evidence>
<dbReference type="InterPro" id="IPR019775">
    <property type="entry name" value="WD40_repeat_CS"/>
</dbReference>
<dbReference type="Pfam" id="PF00400">
    <property type="entry name" value="WD40"/>
    <property type="match status" value="3"/>
</dbReference>
<dbReference type="PROSITE" id="PS50294">
    <property type="entry name" value="WD_REPEATS_REGION"/>
    <property type="match status" value="1"/>
</dbReference>
<evidence type="ECO:0000256" key="2">
    <source>
        <dbReference type="ARBA" id="ARBA00022574"/>
    </source>
</evidence>
<dbReference type="InterPro" id="IPR011047">
    <property type="entry name" value="Quinoprotein_ADH-like_sf"/>
</dbReference>
<keyword evidence="7" id="KW-1185">Reference proteome</keyword>
<dbReference type="GO" id="GO:0000209">
    <property type="term" value="P:protein polyubiquitination"/>
    <property type="evidence" value="ECO:0007669"/>
    <property type="project" value="TreeGrafter"/>
</dbReference>
<dbReference type="Gene3D" id="2.130.10.10">
    <property type="entry name" value="YVTN repeat-like/Quinoprotein amine dehydrogenase"/>
    <property type="match status" value="2"/>
</dbReference>
<dbReference type="PROSITE" id="PS50082">
    <property type="entry name" value="WD_REPEATS_2"/>
    <property type="match status" value="2"/>
</dbReference>
<dbReference type="InterPro" id="IPR015943">
    <property type="entry name" value="WD40/YVTN_repeat-like_dom_sf"/>
</dbReference>
<dbReference type="SUPFAM" id="SSF50998">
    <property type="entry name" value="Quinoprotein alcohol dehydrogenase-like"/>
    <property type="match status" value="1"/>
</dbReference>
<dbReference type="CDD" id="cd00200">
    <property type="entry name" value="WD40"/>
    <property type="match status" value="1"/>
</dbReference>
<evidence type="ECO:0000313" key="7">
    <source>
        <dbReference type="Proteomes" id="UP000245124"/>
    </source>
</evidence>
<evidence type="ECO:0000256" key="1">
    <source>
        <dbReference type="ARBA" id="ARBA00009299"/>
    </source>
</evidence>
<dbReference type="Proteomes" id="UP000245124">
    <property type="component" value="Unassembled WGS sequence"/>
</dbReference>
<name>A0A2R5FW82_NOSCO</name>
<keyword evidence="3" id="KW-0677">Repeat</keyword>
<evidence type="ECO:0000256" key="5">
    <source>
        <dbReference type="PROSITE-ProRule" id="PRU00221"/>
    </source>
</evidence>
<dbReference type="SMART" id="SM00320">
    <property type="entry name" value="WD40"/>
    <property type="match status" value="5"/>
</dbReference>
<organism evidence="6 7">
    <name type="scientific">Nostoc commune NIES-4072</name>
    <dbReference type="NCBI Taxonomy" id="2005467"/>
    <lineage>
        <taxon>Bacteria</taxon>
        <taxon>Bacillati</taxon>
        <taxon>Cyanobacteriota</taxon>
        <taxon>Cyanophyceae</taxon>
        <taxon>Nostocales</taxon>
        <taxon>Nostocaceae</taxon>
        <taxon>Nostoc</taxon>
    </lineage>
</organism>
<dbReference type="EMBL" id="BDUD01000002">
    <property type="protein sequence ID" value="GBG22997.1"/>
    <property type="molecule type" value="Genomic_DNA"/>
</dbReference>
<dbReference type="RefSeq" id="WP_109012979.1">
    <property type="nucleotide sequence ID" value="NZ_BDUD01000002.1"/>
</dbReference>
<dbReference type="OrthoDB" id="494465at2"/>
<dbReference type="PANTHER" id="PTHR15622">
    <property type="entry name" value="WD40 REPEAT PROTEIN"/>
    <property type="match status" value="1"/>
</dbReference>
<dbReference type="PANTHER" id="PTHR15622:SF2">
    <property type="entry name" value="U4_U6 SMALL NUCLEAR RIBONUCLEOPROTEIN PRP4"/>
    <property type="match status" value="1"/>
</dbReference>
<feature type="repeat" description="WD" evidence="5">
    <location>
        <begin position="271"/>
        <end position="312"/>
    </location>
</feature>
<evidence type="ECO:0000256" key="4">
    <source>
        <dbReference type="ARBA" id="ARBA00022786"/>
    </source>
</evidence>
<evidence type="ECO:0000313" key="6">
    <source>
        <dbReference type="EMBL" id="GBG22997.1"/>
    </source>
</evidence>
<feature type="repeat" description="WD" evidence="5">
    <location>
        <begin position="229"/>
        <end position="270"/>
    </location>
</feature>